<evidence type="ECO:0000256" key="10">
    <source>
        <dbReference type="ARBA" id="ARBA00023065"/>
    </source>
</evidence>
<feature type="transmembrane region" description="Helical" evidence="12">
    <location>
        <begin position="39"/>
        <end position="59"/>
    </location>
</feature>
<evidence type="ECO:0000256" key="4">
    <source>
        <dbReference type="ARBA" id="ARBA00022475"/>
    </source>
</evidence>
<dbReference type="PANTHER" id="PTHR32024">
    <property type="entry name" value="TRK SYSTEM POTASSIUM UPTAKE PROTEIN TRKG-RELATED"/>
    <property type="match status" value="1"/>
</dbReference>
<feature type="transmembrane region" description="Helical" evidence="12">
    <location>
        <begin position="468"/>
        <end position="493"/>
    </location>
</feature>
<keyword evidence="6" id="KW-0633">Potassium transport</keyword>
<evidence type="ECO:0000313" key="14">
    <source>
        <dbReference type="Proteomes" id="UP001250656"/>
    </source>
</evidence>
<feature type="transmembrane region" description="Helical" evidence="12">
    <location>
        <begin position="342"/>
        <end position="364"/>
    </location>
</feature>
<keyword evidence="3" id="KW-0813">Transport</keyword>
<feature type="transmembrane region" description="Helical" evidence="12">
    <location>
        <begin position="7"/>
        <end position="33"/>
    </location>
</feature>
<evidence type="ECO:0000256" key="7">
    <source>
        <dbReference type="ARBA" id="ARBA00022692"/>
    </source>
</evidence>
<keyword evidence="8" id="KW-0630">Potassium</keyword>
<sequence>MRLNSRIIIHIMGLLMLCNGCFMLLAALVSGIYDDGATLSISLAAIVTIFVGISAMFFTRGHEKQVKRKEGYIIVTFGWLALTVSGMLPYLFSDTIPNITNAFFETISGYTTTGASILDDIEVMPEGILFWRSLTHWIGGMGIIVLAIAILPLLGIGGMQLFAAESPGPSPDKLHPRITDTAKRLWLIYLGYTIAETVLLKLAGMNFFDAINHSLATLSTGGFSTKNLSLAYWNDEPMIQYITILFMFLAGSNFVLSYFAFKGKIQRIIRDEEFKMYTSLIILFSIIAALVIYFKADVPVSDYHPQVFGVAESSFRHSLFQVVSVLTTTGFVTADFTGWTPFLTVFFFGLMFLGGSAGSTSGGIKIMRHIMIIKNGLLEFRRSLHPNAVLPVRYNGKSVRANIVYNIVGFFVLYMLLFLIGALVLGTMGIDFVTALGGAASSLGNVGPAFGSLYPLSNFNDLPDAGKWWLGFLMLAGRLELFTVLILLTPYFWKRT</sequence>
<feature type="transmembrane region" description="Helical" evidence="12">
    <location>
        <begin position="137"/>
        <end position="164"/>
    </location>
</feature>
<reference evidence="13 14" key="1">
    <citation type="submission" date="2023-09" db="EMBL/GenBank/DDBJ databases">
        <title>Novel taxa isolated from Blanes Bay.</title>
        <authorList>
            <person name="Rey-Velasco X."/>
            <person name="Lucena T."/>
        </authorList>
    </citation>
    <scope>NUCLEOTIDE SEQUENCE [LARGE SCALE GENOMIC DNA]</scope>
    <source>
        <strain evidence="13 14">S334</strain>
    </source>
</reference>
<evidence type="ECO:0000256" key="6">
    <source>
        <dbReference type="ARBA" id="ARBA00022538"/>
    </source>
</evidence>
<protein>
    <submittedName>
        <fullName evidence="13">Potassium transporter TrkG</fullName>
    </submittedName>
</protein>
<evidence type="ECO:0000256" key="12">
    <source>
        <dbReference type="SAM" id="Phobius"/>
    </source>
</evidence>
<feature type="transmembrane region" description="Helical" evidence="12">
    <location>
        <begin position="185"/>
        <end position="208"/>
    </location>
</feature>
<evidence type="ECO:0000256" key="9">
    <source>
        <dbReference type="ARBA" id="ARBA00022989"/>
    </source>
</evidence>
<keyword evidence="9 12" id="KW-1133">Transmembrane helix</keyword>
<dbReference type="InterPro" id="IPR004772">
    <property type="entry name" value="TrkH"/>
</dbReference>
<evidence type="ECO:0000256" key="2">
    <source>
        <dbReference type="ARBA" id="ARBA00009137"/>
    </source>
</evidence>
<comment type="caution">
    <text evidence="13">The sequence shown here is derived from an EMBL/GenBank/DDBJ whole genome shotgun (WGS) entry which is preliminary data.</text>
</comment>
<gene>
    <name evidence="13" type="ORF">RQM65_13485</name>
</gene>
<dbReference type="PANTHER" id="PTHR32024:SF2">
    <property type="entry name" value="TRK SYSTEM POTASSIUM UPTAKE PROTEIN TRKG-RELATED"/>
    <property type="match status" value="1"/>
</dbReference>
<evidence type="ECO:0000256" key="1">
    <source>
        <dbReference type="ARBA" id="ARBA00004429"/>
    </source>
</evidence>
<feature type="transmembrane region" description="Helical" evidence="12">
    <location>
        <begin position="403"/>
        <end position="426"/>
    </location>
</feature>
<proteinExistence type="inferred from homology"/>
<organism evidence="13 14">
    <name type="scientific">Pricia mediterranea</name>
    <dbReference type="NCBI Taxonomy" id="3076079"/>
    <lineage>
        <taxon>Bacteria</taxon>
        <taxon>Pseudomonadati</taxon>
        <taxon>Bacteroidota</taxon>
        <taxon>Flavobacteriia</taxon>
        <taxon>Flavobacteriales</taxon>
        <taxon>Flavobacteriaceae</taxon>
        <taxon>Pricia</taxon>
    </lineage>
</organism>
<evidence type="ECO:0000256" key="5">
    <source>
        <dbReference type="ARBA" id="ARBA00022519"/>
    </source>
</evidence>
<dbReference type="Pfam" id="PF02386">
    <property type="entry name" value="TrkH"/>
    <property type="match status" value="1"/>
</dbReference>
<keyword evidence="10" id="KW-0406">Ion transport</keyword>
<dbReference type="Proteomes" id="UP001250656">
    <property type="component" value="Unassembled WGS sequence"/>
</dbReference>
<evidence type="ECO:0000256" key="11">
    <source>
        <dbReference type="ARBA" id="ARBA00023136"/>
    </source>
</evidence>
<keyword evidence="5" id="KW-0997">Cell inner membrane</keyword>
<feature type="transmembrane region" description="Helical" evidence="12">
    <location>
        <begin position="238"/>
        <end position="261"/>
    </location>
</feature>
<keyword evidence="14" id="KW-1185">Reference proteome</keyword>
<dbReference type="RefSeq" id="WP_314015784.1">
    <property type="nucleotide sequence ID" value="NZ_JAVTTP010000001.1"/>
</dbReference>
<keyword evidence="7 12" id="KW-0812">Transmembrane</keyword>
<dbReference type="InterPro" id="IPR003445">
    <property type="entry name" value="Cat_transpt"/>
</dbReference>
<dbReference type="EMBL" id="JAVTTP010000001">
    <property type="protein sequence ID" value="MDT7829680.1"/>
    <property type="molecule type" value="Genomic_DNA"/>
</dbReference>
<comment type="subcellular location">
    <subcellularLocation>
        <location evidence="1">Cell inner membrane</location>
        <topology evidence="1">Multi-pass membrane protein</topology>
    </subcellularLocation>
</comment>
<comment type="similarity">
    <text evidence="2">Belongs to the TrkH potassium transport family.</text>
</comment>
<evidence type="ECO:0000313" key="13">
    <source>
        <dbReference type="EMBL" id="MDT7829680.1"/>
    </source>
</evidence>
<name>A0ABU3L7N1_9FLAO</name>
<feature type="transmembrane region" description="Helical" evidence="12">
    <location>
        <begin position="71"/>
        <end position="92"/>
    </location>
</feature>
<evidence type="ECO:0000256" key="3">
    <source>
        <dbReference type="ARBA" id="ARBA00022448"/>
    </source>
</evidence>
<accession>A0ABU3L7N1</accession>
<feature type="transmembrane region" description="Helical" evidence="12">
    <location>
        <begin position="273"/>
        <end position="294"/>
    </location>
</feature>
<keyword evidence="4" id="KW-1003">Cell membrane</keyword>
<evidence type="ECO:0000256" key="8">
    <source>
        <dbReference type="ARBA" id="ARBA00022958"/>
    </source>
</evidence>
<dbReference type="PIRSF" id="PIRSF006247">
    <property type="entry name" value="TrkH"/>
    <property type="match status" value="1"/>
</dbReference>
<keyword evidence="11 12" id="KW-0472">Membrane</keyword>